<protein>
    <submittedName>
        <fullName evidence="3">Uncharacterized protein</fullName>
    </submittedName>
</protein>
<proteinExistence type="predicted"/>
<accession>A0A919J088</accession>
<evidence type="ECO:0000313" key="3">
    <source>
        <dbReference type="EMBL" id="GIE11498.1"/>
    </source>
</evidence>
<keyword evidence="4" id="KW-1185">Reference proteome</keyword>
<dbReference type="EMBL" id="BOMM01000029">
    <property type="protein sequence ID" value="GIE11498.1"/>
    <property type="molecule type" value="Genomic_DNA"/>
</dbReference>
<reference evidence="3" key="1">
    <citation type="submission" date="2021-01" db="EMBL/GenBank/DDBJ databases">
        <title>Whole genome shotgun sequence of Actinoplanes ferrugineus NBRC 15555.</title>
        <authorList>
            <person name="Komaki H."/>
            <person name="Tamura T."/>
        </authorList>
    </citation>
    <scope>NUCLEOTIDE SEQUENCE</scope>
    <source>
        <strain evidence="3">NBRC 15555</strain>
    </source>
</reference>
<gene>
    <name evidence="3" type="ORF">Afe05nite_33380</name>
</gene>
<feature type="transmembrane region" description="Helical" evidence="2">
    <location>
        <begin position="15"/>
        <end position="39"/>
    </location>
</feature>
<evidence type="ECO:0000256" key="1">
    <source>
        <dbReference type="SAM" id="MobiDB-lite"/>
    </source>
</evidence>
<dbReference type="Proteomes" id="UP000598174">
    <property type="component" value="Unassembled WGS sequence"/>
</dbReference>
<comment type="caution">
    <text evidence="3">The sequence shown here is derived from an EMBL/GenBank/DDBJ whole genome shotgun (WGS) entry which is preliminary data.</text>
</comment>
<name>A0A919J088_9ACTN</name>
<keyword evidence="2" id="KW-1133">Transmembrane helix</keyword>
<keyword evidence="2" id="KW-0812">Transmembrane</keyword>
<feature type="compositionally biased region" description="Polar residues" evidence="1">
    <location>
        <begin position="96"/>
        <end position="105"/>
    </location>
</feature>
<sequence length="105" mass="11258">MLDVRDWEWSAASTIGAMIEAAWIAVGGVTLVLAVLGLVAPFRKRWRQRAAEPGSTAMLEARRAIRQSACERRRRGRGTIRGQGSGGADRRASDAGFSSDTGGMP</sequence>
<evidence type="ECO:0000313" key="4">
    <source>
        <dbReference type="Proteomes" id="UP000598174"/>
    </source>
</evidence>
<feature type="region of interest" description="Disordered" evidence="1">
    <location>
        <begin position="69"/>
        <end position="105"/>
    </location>
</feature>
<keyword evidence="2" id="KW-0472">Membrane</keyword>
<dbReference type="AlphaFoldDB" id="A0A919J088"/>
<organism evidence="3 4">
    <name type="scientific">Paractinoplanes ferrugineus</name>
    <dbReference type="NCBI Taxonomy" id="113564"/>
    <lineage>
        <taxon>Bacteria</taxon>
        <taxon>Bacillati</taxon>
        <taxon>Actinomycetota</taxon>
        <taxon>Actinomycetes</taxon>
        <taxon>Micromonosporales</taxon>
        <taxon>Micromonosporaceae</taxon>
        <taxon>Paractinoplanes</taxon>
    </lineage>
</organism>
<evidence type="ECO:0000256" key="2">
    <source>
        <dbReference type="SAM" id="Phobius"/>
    </source>
</evidence>